<proteinExistence type="predicted"/>
<name>A0A382HZC4_9ZZZZ</name>
<keyword evidence="1" id="KW-0812">Transmembrane</keyword>
<sequence>MSSTVLRPRVGWPLFMLFVTGVCYGLTYS</sequence>
<evidence type="ECO:0000256" key="1">
    <source>
        <dbReference type="SAM" id="Phobius"/>
    </source>
</evidence>
<feature type="non-terminal residue" evidence="2">
    <location>
        <position position="29"/>
    </location>
</feature>
<keyword evidence="1" id="KW-1133">Transmembrane helix</keyword>
<organism evidence="2">
    <name type="scientific">marine metagenome</name>
    <dbReference type="NCBI Taxonomy" id="408172"/>
    <lineage>
        <taxon>unclassified sequences</taxon>
        <taxon>metagenomes</taxon>
        <taxon>ecological metagenomes</taxon>
    </lineage>
</organism>
<gene>
    <name evidence="2" type="ORF">METZ01_LOCUS245540</name>
</gene>
<accession>A0A382HZC4</accession>
<keyword evidence="1" id="KW-0472">Membrane</keyword>
<protein>
    <submittedName>
        <fullName evidence="2">Uncharacterized protein</fullName>
    </submittedName>
</protein>
<reference evidence="2" key="1">
    <citation type="submission" date="2018-05" db="EMBL/GenBank/DDBJ databases">
        <authorList>
            <person name="Lanie J.A."/>
            <person name="Ng W.-L."/>
            <person name="Kazmierczak K.M."/>
            <person name="Andrzejewski T.M."/>
            <person name="Davidsen T.M."/>
            <person name="Wayne K.J."/>
            <person name="Tettelin H."/>
            <person name="Glass J.I."/>
            <person name="Rusch D."/>
            <person name="Podicherti R."/>
            <person name="Tsui H.-C.T."/>
            <person name="Winkler M.E."/>
        </authorList>
    </citation>
    <scope>NUCLEOTIDE SEQUENCE</scope>
</reference>
<evidence type="ECO:0000313" key="2">
    <source>
        <dbReference type="EMBL" id="SVB92686.1"/>
    </source>
</evidence>
<feature type="transmembrane region" description="Helical" evidence="1">
    <location>
        <begin position="12"/>
        <end position="28"/>
    </location>
</feature>
<dbReference type="AlphaFoldDB" id="A0A382HZC4"/>
<dbReference type="EMBL" id="UINC01064221">
    <property type="protein sequence ID" value="SVB92686.1"/>
    <property type="molecule type" value="Genomic_DNA"/>
</dbReference>